<dbReference type="EMBL" id="JBEJUE010000088">
    <property type="protein sequence ID" value="MER0429994.1"/>
    <property type="molecule type" value="Genomic_DNA"/>
</dbReference>
<proteinExistence type="predicted"/>
<dbReference type="PANTHER" id="PTHR45982">
    <property type="entry name" value="REGULATOR OF CHROMOSOME CONDENSATION"/>
    <property type="match status" value="1"/>
</dbReference>
<dbReference type="InterPro" id="IPR051553">
    <property type="entry name" value="Ran_GTPase-activating"/>
</dbReference>
<evidence type="ECO:0000259" key="3">
    <source>
        <dbReference type="Pfam" id="PF25390"/>
    </source>
</evidence>
<organism evidence="4 5">
    <name type="scientific">Streptomyces microflavus</name>
    <name type="common">Streptomyces lipmanii</name>
    <dbReference type="NCBI Taxonomy" id="1919"/>
    <lineage>
        <taxon>Bacteria</taxon>
        <taxon>Bacillati</taxon>
        <taxon>Actinomycetota</taxon>
        <taxon>Actinomycetes</taxon>
        <taxon>Kitasatosporales</taxon>
        <taxon>Streptomycetaceae</taxon>
        <taxon>Streptomyces</taxon>
    </lineage>
</organism>
<dbReference type="PROSITE" id="PS00626">
    <property type="entry name" value="RCC1_2"/>
    <property type="match status" value="2"/>
</dbReference>
<keyword evidence="2" id="KW-0677">Repeat</keyword>
<evidence type="ECO:0000256" key="2">
    <source>
        <dbReference type="ARBA" id="ARBA00022737"/>
    </source>
</evidence>
<dbReference type="InterPro" id="IPR000408">
    <property type="entry name" value="Reg_chr_condens"/>
</dbReference>
<evidence type="ECO:0000256" key="1">
    <source>
        <dbReference type="ARBA" id="ARBA00022658"/>
    </source>
</evidence>
<evidence type="ECO:0000313" key="4">
    <source>
        <dbReference type="EMBL" id="MER0429994.1"/>
    </source>
</evidence>
<dbReference type="PANTHER" id="PTHR45982:SF1">
    <property type="entry name" value="REGULATOR OF CHROMOSOME CONDENSATION"/>
    <property type="match status" value="1"/>
</dbReference>
<evidence type="ECO:0000313" key="5">
    <source>
        <dbReference type="Proteomes" id="UP001456562"/>
    </source>
</evidence>
<gene>
    <name evidence="4" type="ORF">ABR748_38385</name>
</gene>
<dbReference type="SUPFAM" id="SSF50985">
    <property type="entry name" value="RCC1/BLIP-II"/>
    <property type="match status" value="2"/>
</dbReference>
<comment type="caution">
    <text evidence="4">The sequence shown here is derived from an EMBL/GenBank/DDBJ whole genome shotgun (WGS) entry which is preliminary data.</text>
</comment>
<dbReference type="InterPro" id="IPR009091">
    <property type="entry name" value="RCC1/BLIP-II"/>
</dbReference>
<keyword evidence="1" id="KW-0344">Guanine-nucleotide releasing factor</keyword>
<dbReference type="RefSeq" id="WP_350242057.1">
    <property type="nucleotide sequence ID" value="NZ_JBEJUE010000088.1"/>
</dbReference>
<protein>
    <recommendedName>
        <fullName evidence="3">RCC1-like domain-containing protein</fullName>
    </recommendedName>
</protein>
<accession>A0ABV1QFP3</accession>
<keyword evidence="5" id="KW-1185">Reference proteome</keyword>
<name>A0ABV1QFP3_STRMI</name>
<dbReference type="Proteomes" id="UP001456562">
    <property type="component" value="Unassembled WGS sequence"/>
</dbReference>
<sequence length="368" mass="37344">MAEKRLKSWGNNRVGQLGDGTWTDFRTTATTVLGLTSAEVVKIAAGGAGAHNGHGLALLTDRTVQSWGANNSGQLGDGSVFSHNAPGQVVNLSDATDIAAGGTHSVALLADQTVVAWGHNNYGQLGNGTNQDSSVPVRVEGLNKVIAIAGGLNHSLALREDGTVWAWGYNINGQLGDGSSASRNVPAQVTGLTGVSLIAAGANHNLALVGPVGNGGVVMAWGYNATGQLGDNSTSNRSTPVKTQDPWSGEVTRITAGANHSLAVTDSNNSLHAWGQNTSGQLGDGTTDYRITPFPVPGLTGIQLIAAGREHTIALLSDNTVRSWGANGSGQLANGTTTDSSTPVTSLTALTGVDKIAAPVGGDFSLAN</sequence>
<dbReference type="Pfam" id="PF25390">
    <property type="entry name" value="WD40_RLD"/>
    <property type="match status" value="1"/>
</dbReference>
<dbReference type="PROSITE" id="PS50012">
    <property type="entry name" value="RCC1_3"/>
    <property type="match status" value="5"/>
</dbReference>
<dbReference type="PRINTS" id="PR00633">
    <property type="entry name" value="RCCNDNSATION"/>
</dbReference>
<feature type="domain" description="RCC1-like" evidence="3">
    <location>
        <begin position="5"/>
        <end position="242"/>
    </location>
</feature>
<dbReference type="Gene3D" id="2.130.10.30">
    <property type="entry name" value="Regulator of chromosome condensation 1/beta-lactamase-inhibitor protein II"/>
    <property type="match status" value="2"/>
</dbReference>
<dbReference type="InterPro" id="IPR058923">
    <property type="entry name" value="RCC1-like_dom"/>
</dbReference>
<dbReference type="Pfam" id="PF00415">
    <property type="entry name" value="RCC1"/>
    <property type="match status" value="1"/>
</dbReference>
<reference evidence="4 5" key="1">
    <citation type="submission" date="2024-01" db="EMBL/GenBank/DDBJ databases">
        <title>Metagenomic exploration of the rhizosphere soil microbial community and their significance in facilitating the development of wild simulated ginseng.</title>
        <authorList>
            <person name="Huang J."/>
        </authorList>
    </citation>
    <scope>NUCLEOTIDE SEQUENCE [LARGE SCALE GENOMIC DNA]</scope>
    <source>
        <strain evidence="4 5">WY141</strain>
    </source>
</reference>